<dbReference type="InterPro" id="IPR025660">
    <property type="entry name" value="Pept_his_AS"/>
</dbReference>
<sequence length="179" mass="21187">MDLSAYMVRLSLDVVSTLNCLLDPFLYVLWFKECKLELLKIFSCLGQVIKDKAASLHYEVFDIVPYERTSVIRSMPRKFEEKREVDMNNTIYNLTKWFNPWQISNHAVLVVGYSKEQDPADPLMRKRVELKRNREAEYMYFQGQAQNVQENRAGLTPYEMTRVPEKRDKHLRSGQSLRV</sequence>
<proteinExistence type="predicted"/>
<dbReference type="PROSITE" id="PS00639">
    <property type="entry name" value="THIOL_PROTEASE_HIS"/>
    <property type="match status" value="1"/>
</dbReference>
<accession>A0A9D4MUX4</accession>
<name>A0A9D4MUX4_DREPO</name>
<feature type="region of interest" description="Disordered" evidence="1">
    <location>
        <begin position="156"/>
        <end position="179"/>
    </location>
</feature>
<dbReference type="Proteomes" id="UP000828390">
    <property type="component" value="Unassembled WGS sequence"/>
</dbReference>
<organism evidence="2 3">
    <name type="scientific">Dreissena polymorpha</name>
    <name type="common">Zebra mussel</name>
    <name type="synonym">Mytilus polymorpha</name>
    <dbReference type="NCBI Taxonomy" id="45954"/>
    <lineage>
        <taxon>Eukaryota</taxon>
        <taxon>Metazoa</taxon>
        <taxon>Spiralia</taxon>
        <taxon>Lophotrochozoa</taxon>
        <taxon>Mollusca</taxon>
        <taxon>Bivalvia</taxon>
        <taxon>Autobranchia</taxon>
        <taxon>Heteroconchia</taxon>
        <taxon>Euheterodonta</taxon>
        <taxon>Imparidentia</taxon>
        <taxon>Neoheterodontei</taxon>
        <taxon>Myida</taxon>
        <taxon>Dreissenoidea</taxon>
        <taxon>Dreissenidae</taxon>
        <taxon>Dreissena</taxon>
    </lineage>
</organism>
<keyword evidence="3" id="KW-1185">Reference proteome</keyword>
<protein>
    <submittedName>
        <fullName evidence="2">Uncharacterized protein</fullName>
    </submittedName>
</protein>
<reference evidence="2" key="1">
    <citation type="journal article" date="2019" name="bioRxiv">
        <title>The Genome of the Zebra Mussel, Dreissena polymorpha: A Resource for Invasive Species Research.</title>
        <authorList>
            <person name="McCartney M.A."/>
            <person name="Auch B."/>
            <person name="Kono T."/>
            <person name="Mallez S."/>
            <person name="Zhang Y."/>
            <person name="Obille A."/>
            <person name="Becker A."/>
            <person name="Abrahante J.E."/>
            <person name="Garbe J."/>
            <person name="Badalamenti J.P."/>
            <person name="Herman A."/>
            <person name="Mangelson H."/>
            <person name="Liachko I."/>
            <person name="Sullivan S."/>
            <person name="Sone E.D."/>
            <person name="Koren S."/>
            <person name="Silverstein K.A.T."/>
            <person name="Beckman K.B."/>
            <person name="Gohl D.M."/>
        </authorList>
    </citation>
    <scope>NUCLEOTIDE SEQUENCE</scope>
    <source>
        <strain evidence="2">Duluth1</strain>
        <tissue evidence="2">Whole animal</tissue>
    </source>
</reference>
<evidence type="ECO:0000313" key="2">
    <source>
        <dbReference type="EMBL" id="KAH3882670.1"/>
    </source>
</evidence>
<dbReference type="EMBL" id="JAIWYP010000001">
    <property type="protein sequence ID" value="KAH3882670.1"/>
    <property type="molecule type" value="Genomic_DNA"/>
</dbReference>
<gene>
    <name evidence="2" type="ORF">DPMN_006614</name>
</gene>
<reference evidence="2" key="2">
    <citation type="submission" date="2020-11" db="EMBL/GenBank/DDBJ databases">
        <authorList>
            <person name="McCartney M.A."/>
            <person name="Auch B."/>
            <person name="Kono T."/>
            <person name="Mallez S."/>
            <person name="Becker A."/>
            <person name="Gohl D.M."/>
            <person name="Silverstein K.A.T."/>
            <person name="Koren S."/>
            <person name="Bechman K.B."/>
            <person name="Herman A."/>
            <person name="Abrahante J.E."/>
            <person name="Garbe J."/>
        </authorList>
    </citation>
    <scope>NUCLEOTIDE SEQUENCE</scope>
    <source>
        <strain evidence="2">Duluth1</strain>
        <tissue evidence="2">Whole animal</tissue>
    </source>
</reference>
<comment type="caution">
    <text evidence="2">The sequence shown here is derived from an EMBL/GenBank/DDBJ whole genome shotgun (WGS) entry which is preliminary data.</text>
</comment>
<dbReference type="AlphaFoldDB" id="A0A9D4MUX4"/>
<evidence type="ECO:0000313" key="3">
    <source>
        <dbReference type="Proteomes" id="UP000828390"/>
    </source>
</evidence>
<evidence type="ECO:0000256" key="1">
    <source>
        <dbReference type="SAM" id="MobiDB-lite"/>
    </source>
</evidence>